<dbReference type="InterPro" id="IPR002723">
    <property type="entry name" value="BpsA_C"/>
</dbReference>
<proteinExistence type="predicted"/>
<dbReference type="Pfam" id="PF13412">
    <property type="entry name" value="HTH_24"/>
    <property type="match status" value="1"/>
</dbReference>
<dbReference type="Proteomes" id="UP000052020">
    <property type="component" value="Unassembled WGS sequence"/>
</dbReference>
<dbReference type="InterPro" id="IPR029063">
    <property type="entry name" value="SAM-dependent_MTases_sf"/>
</dbReference>
<dbReference type="Gene3D" id="1.10.10.10">
    <property type="entry name" value="Winged helix-like DNA-binding domain superfamily/Winged helix DNA-binding domain"/>
    <property type="match status" value="1"/>
</dbReference>
<organism evidence="2 3">
    <name type="scientific">candidate division KD3-62 bacterium DG_56</name>
    <dbReference type="NCBI Taxonomy" id="1704032"/>
    <lineage>
        <taxon>Bacteria</taxon>
        <taxon>candidate division KD3-62</taxon>
    </lineage>
</organism>
<comment type="caution">
    <text evidence="2">The sequence shown here is derived from an EMBL/GenBank/DDBJ whole genome shotgun (WGS) entry which is preliminary data.</text>
</comment>
<evidence type="ECO:0000313" key="2">
    <source>
        <dbReference type="EMBL" id="KPJ63888.1"/>
    </source>
</evidence>
<dbReference type="SUPFAM" id="SSF53335">
    <property type="entry name" value="S-adenosyl-L-methionine-dependent methyltransferases"/>
    <property type="match status" value="1"/>
</dbReference>
<dbReference type="InterPro" id="IPR036388">
    <property type="entry name" value="WH-like_DNA-bd_sf"/>
</dbReference>
<gene>
    <name evidence="2" type="ORF">AMK68_02900</name>
</gene>
<evidence type="ECO:0000259" key="1">
    <source>
        <dbReference type="Pfam" id="PF01861"/>
    </source>
</evidence>
<dbReference type="GO" id="GO:0016740">
    <property type="term" value="F:transferase activity"/>
    <property type="evidence" value="ECO:0007669"/>
    <property type="project" value="TreeGrafter"/>
</dbReference>
<protein>
    <recommendedName>
        <fullName evidence="1">N(4)-bis(aminopropyl)spermidine synthase C-terminal domain-containing protein</fullName>
    </recommendedName>
</protein>
<dbReference type="EMBL" id="LIZY01000056">
    <property type="protein sequence ID" value="KPJ63888.1"/>
    <property type="molecule type" value="Genomic_DNA"/>
</dbReference>
<dbReference type="InterPro" id="IPR051720">
    <property type="entry name" value="rRNA_MeTrfase/Polyamine_Synth"/>
</dbReference>
<reference evidence="2 3" key="1">
    <citation type="journal article" date="2015" name="Microbiome">
        <title>Genomic resolution of linkages in carbon, nitrogen, and sulfur cycling among widespread estuary sediment bacteria.</title>
        <authorList>
            <person name="Baker B.J."/>
            <person name="Lazar C.S."/>
            <person name="Teske A.P."/>
            <person name="Dick G.J."/>
        </authorList>
    </citation>
    <scope>NUCLEOTIDE SEQUENCE [LARGE SCALE GENOMIC DNA]</scope>
    <source>
        <strain evidence="2">DG_56</strain>
    </source>
</reference>
<feature type="domain" description="N(4)-bis(aminopropyl)spermidine synthase C-terminal" evidence="1">
    <location>
        <begin position="123"/>
        <end position="326"/>
    </location>
</feature>
<dbReference type="Pfam" id="PF01861">
    <property type="entry name" value="BpsA_C"/>
    <property type="match status" value="1"/>
</dbReference>
<dbReference type="AlphaFoldDB" id="A0A0S7XN37"/>
<dbReference type="GO" id="GO:0006596">
    <property type="term" value="P:polyamine biosynthetic process"/>
    <property type="evidence" value="ECO:0007669"/>
    <property type="project" value="TreeGrafter"/>
</dbReference>
<accession>A0A0S7XN37</accession>
<name>A0A0S7XN37_9BACT</name>
<dbReference type="PANTHER" id="PTHR23290:SF0">
    <property type="entry name" value="RRNA N6-ADENOSINE-METHYLTRANSFERASE METTL5"/>
    <property type="match status" value="1"/>
</dbReference>
<evidence type="ECO:0000313" key="3">
    <source>
        <dbReference type="Proteomes" id="UP000052020"/>
    </source>
</evidence>
<dbReference type="Gene3D" id="3.40.50.150">
    <property type="entry name" value="Vaccinia Virus protein VP39"/>
    <property type="match status" value="1"/>
</dbReference>
<dbReference type="SUPFAM" id="SSF46785">
    <property type="entry name" value="Winged helix' DNA-binding domain"/>
    <property type="match status" value="1"/>
</dbReference>
<dbReference type="PANTHER" id="PTHR23290">
    <property type="entry name" value="RRNA N6-ADENOSINE-METHYLTRANSFERASE METTL5"/>
    <property type="match status" value="1"/>
</dbReference>
<sequence length="403" mass="43409">MICVRHPGQDGGAAALEDVAGATDLREGPDGVRAILDLVRRSGPISPREVAARLGLPLPVVAAVRRECEKRGLLTRDRGMMLSEEGLALVRDVLGMTAGQATECPTCGGYGIVIGKPLRPTLEALAEIERAMPTVDTTLDQSHSLPESTLRRALYLHHRGALDGRRVIFLGDDDLLSVACGLIGESEGGPRARELAALDCDPRLVDYLRATAEAHGFGLDARVHDLRHPLPEDLRGRFDAFVTDPPYTAAGLELFVSRGLSALQPGSGRHGFLAFAHKPPEEMVAAQALLARMGLQMREVLPGFNAYEGGGVTQTSQMIHLVATAQARATITGDFEGALYTKEVDPWLRAYRCQSCRCELLVGPGREFVTIEVLKAAGCPECGGTRFRRGRQVRAPEAEKPQT</sequence>
<dbReference type="InterPro" id="IPR036390">
    <property type="entry name" value="WH_DNA-bd_sf"/>
</dbReference>